<name>A0A4R6VN57_9HYPH</name>
<dbReference type="EMBL" id="SNYR01000002">
    <property type="protein sequence ID" value="TDQ63603.1"/>
    <property type="molecule type" value="Genomic_DNA"/>
</dbReference>
<comment type="caution">
    <text evidence="1">The sequence shown here is derived from an EMBL/GenBank/DDBJ whole genome shotgun (WGS) entry which is preliminary data.</text>
</comment>
<dbReference type="RefSeq" id="WP_133572277.1">
    <property type="nucleotide sequence ID" value="NZ_SNYR01000002.1"/>
</dbReference>
<dbReference type="Proteomes" id="UP000295391">
    <property type="component" value="Unassembled WGS sequence"/>
</dbReference>
<sequence>MQKPPISRELQLKMMENPKKRYDELVKKRFADEGFRDTVKSALRRNDKKGYKQDTSYRLEAAAN</sequence>
<evidence type="ECO:0000313" key="1">
    <source>
        <dbReference type="EMBL" id="TDQ63603.1"/>
    </source>
</evidence>
<evidence type="ECO:0000313" key="2">
    <source>
        <dbReference type="Proteomes" id="UP000295391"/>
    </source>
</evidence>
<protein>
    <submittedName>
        <fullName evidence="1">Uncharacterized protein</fullName>
    </submittedName>
</protein>
<reference evidence="1 2" key="1">
    <citation type="submission" date="2019-03" db="EMBL/GenBank/DDBJ databases">
        <title>Genomic Encyclopedia of Type Strains, Phase III (KMG-III): the genomes of soil and plant-associated and newly described type strains.</title>
        <authorList>
            <person name="Whitman W."/>
        </authorList>
    </citation>
    <scope>NUCLEOTIDE SEQUENCE [LARGE SCALE GENOMIC DNA]</scope>
    <source>
        <strain evidence="1 2">CGMCC 1.7002</strain>
    </source>
</reference>
<dbReference type="AlphaFoldDB" id="A0A4R6VN57"/>
<accession>A0A4R6VN57</accession>
<proteinExistence type="predicted"/>
<organism evidence="1 2">
    <name type="scientific">Maritalea mobilis</name>
    <dbReference type="NCBI Taxonomy" id="483324"/>
    <lineage>
        <taxon>Bacteria</taxon>
        <taxon>Pseudomonadati</taxon>
        <taxon>Pseudomonadota</taxon>
        <taxon>Alphaproteobacteria</taxon>
        <taxon>Hyphomicrobiales</taxon>
        <taxon>Devosiaceae</taxon>
        <taxon>Maritalea</taxon>
    </lineage>
</organism>
<keyword evidence="2" id="KW-1185">Reference proteome</keyword>
<gene>
    <name evidence="1" type="ORF">ATL17_1610</name>
</gene>